<organism evidence="1 2">
    <name type="scientific">Araneus ventricosus</name>
    <name type="common">Orbweaver spider</name>
    <name type="synonym">Epeira ventricosa</name>
    <dbReference type="NCBI Taxonomy" id="182803"/>
    <lineage>
        <taxon>Eukaryota</taxon>
        <taxon>Metazoa</taxon>
        <taxon>Ecdysozoa</taxon>
        <taxon>Arthropoda</taxon>
        <taxon>Chelicerata</taxon>
        <taxon>Arachnida</taxon>
        <taxon>Araneae</taxon>
        <taxon>Araneomorphae</taxon>
        <taxon>Entelegynae</taxon>
        <taxon>Araneoidea</taxon>
        <taxon>Araneidae</taxon>
        <taxon>Araneus</taxon>
    </lineage>
</organism>
<gene>
    <name evidence="1" type="ORF">AVEN_172666_1</name>
</gene>
<dbReference type="EMBL" id="BGPR01001996">
    <property type="protein sequence ID" value="GBM65816.1"/>
    <property type="molecule type" value="Genomic_DNA"/>
</dbReference>
<dbReference type="Proteomes" id="UP000499080">
    <property type="component" value="Unassembled WGS sequence"/>
</dbReference>
<name>A0A4Y2HKC1_ARAVE</name>
<evidence type="ECO:0000313" key="1">
    <source>
        <dbReference type="EMBL" id="GBM65816.1"/>
    </source>
</evidence>
<reference evidence="1 2" key="1">
    <citation type="journal article" date="2019" name="Sci. Rep.">
        <title>Orb-weaving spider Araneus ventricosus genome elucidates the spidroin gene catalogue.</title>
        <authorList>
            <person name="Kono N."/>
            <person name="Nakamura H."/>
            <person name="Ohtoshi R."/>
            <person name="Moran D.A.P."/>
            <person name="Shinohara A."/>
            <person name="Yoshida Y."/>
            <person name="Fujiwara M."/>
            <person name="Mori M."/>
            <person name="Tomita M."/>
            <person name="Arakawa K."/>
        </authorList>
    </citation>
    <scope>NUCLEOTIDE SEQUENCE [LARGE SCALE GENOMIC DNA]</scope>
</reference>
<accession>A0A4Y2HKC1</accession>
<dbReference type="AlphaFoldDB" id="A0A4Y2HKC1"/>
<proteinExistence type="predicted"/>
<protein>
    <submittedName>
        <fullName evidence="1">Uncharacterized protein</fullName>
    </submittedName>
</protein>
<sequence>METTEIILILAKLAKSEGLQVESPDNDEREIPRWTPNWKGGSKSFERSAGASFTHSGLLGVSNTEHVAASSSGTLWGFASNAASRVWNYVTGNYGVSVHVQVLPVNDLLMRLRDPHRERLADKMRKIMREHSVVDLNVLADKIQQDSSLVRKIILKYLVEYLIEDMSLPVRIPAADD</sequence>
<comment type="caution">
    <text evidence="1">The sequence shown here is derived from an EMBL/GenBank/DDBJ whole genome shotgun (WGS) entry which is preliminary data.</text>
</comment>
<keyword evidence="2" id="KW-1185">Reference proteome</keyword>
<evidence type="ECO:0000313" key="2">
    <source>
        <dbReference type="Proteomes" id="UP000499080"/>
    </source>
</evidence>
<dbReference type="OrthoDB" id="10511385at2759"/>